<organism evidence="2 3">
    <name type="scientific">Sphingobium nicotianae</name>
    <dbReference type="NCBI Taxonomy" id="2782607"/>
    <lineage>
        <taxon>Bacteria</taxon>
        <taxon>Pseudomonadati</taxon>
        <taxon>Pseudomonadota</taxon>
        <taxon>Alphaproteobacteria</taxon>
        <taxon>Sphingomonadales</taxon>
        <taxon>Sphingomonadaceae</taxon>
        <taxon>Sphingobium</taxon>
    </lineage>
</organism>
<evidence type="ECO:0000256" key="1">
    <source>
        <dbReference type="SAM" id="Phobius"/>
    </source>
</evidence>
<keyword evidence="3" id="KW-1185">Reference proteome</keyword>
<feature type="transmembrane region" description="Helical" evidence="1">
    <location>
        <begin position="113"/>
        <end position="132"/>
    </location>
</feature>
<evidence type="ECO:0000313" key="2">
    <source>
        <dbReference type="EMBL" id="MBT2187001.1"/>
    </source>
</evidence>
<protein>
    <submittedName>
        <fullName evidence="2">SRPBCC family protein</fullName>
    </submittedName>
</protein>
<sequence>MSDDVQPDSIEEGPAPGKPLRPLWQRIVAAIGIAALMGLGGYALISAVGSGSGALISFTFLLILPAAICGLVCCVIDPRGQRSGGFYLMVPVWILLAAIILGAVVLREGVICIIMLTPLWLISGAIGAGLGYRLTHRATRENRAYSMALFVAPLVAMQVEPMIPVPQTYATVTRTIVVAAPPERIWPLLRGIPDVRPGEGRWNISQDLIGIPRPLGARLLGQGVGAERLANWGHNVRFRERITQWRPGRRIGWRFVFDDIAGWAYTDRHLMPDSRYFRVMDGGYSLDRIDAHRTRVTIDTRYWIQTPVNGYSRLWGELLLGDLENNLLALVKARAESGARTAS</sequence>
<comment type="caution">
    <text evidence="2">The sequence shown here is derived from an EMBL/GenBank/DDBJ whole genome shotgun (WGS) entry which is preliminary data.</text>
</comment>
<proteinExistence type="predicted"/>
<feature type="transmembrane region" description="Helical" evidence="1">
    <location>
        <begin position="54"/>
        <end position="74"/>
    </location>
</feature>
<dbReference type="RefSeq" id="WP_214622756.1">
    <property type="nucleotide sequence ID" value="NZ_JAHGAW010000005.1"/>
</dbReference>
<keyword evidence="1" id="KW-0472">Membrane</keyword>
<dbReference type="AlphaFoldDB" id="A0A9X1DBL1"/>
<dbReference type="SUPFAM" id="SSF55961">
    <property type="entry name" value="Bet v1-like"/>
    <property type="match status" value="1"/>
</dbReference>
<dbReference type="EMBL" id="JAHGAW010000005">
    <property type="protein sequence ID" value="MBT2187001.1"/>
    <property type="molecule type" value="Genomic_DNA"/>
</dbReference>
<keyword evidence="1" id="KW-1133">Transmembrane helix</keyword>
<reference evidence="2" key="1">
    <citation type="submission" date="2021-05" db="EMBL/GenBank/DDBJ databases">
        <title>Genome of Sphingobium sp. strain.</title>
        <authorList>
            <person name="Fan R."/>
        </authorList>
    </citation>
    <scope>NUCLEOTIDE SEQUENCE</scope>
    <source>
        <strain evidence="2">H33</strain>
    </source>
</reference>
<accession>A0A9X1DBL1</accession>
<feature type="transmembrane region" description="Helical" evidence="1">
    <location>
        <begin position="27"/>
        <end position="48"/>
    </location>
</feature>
<dbReference type="Gene3D" id="3.30.530.20">
    <property type="match status" value="1"/>
</dbReference>
<keyword evidence="1" id="KW-0812">Transmembrane</keyword>
<evidence type="ECO:0000313" key="3">
    <source>
        <dbReference type="Proteomes" id="UP001138757"/>
    </source>
</evidence>
<name>A0A9X1DBL1_9SPHN</name>
<gene>
    <name evidence="2" type="ORF">KK488_08590</name>
</gene>
<dbReference type="InterPro" id="IPR023393">
    <property type="entry name" value="START-like_dom_sf"/>
</dbReference>
<feature type="transmembrane region" description="Helical" evidence="1">
    <location>
        <begin position="86"/>
        <end position="107"/>
    </location>
</feature>
<dbReference type="Proteomes" id="UP001138757">
    <property type="component" value="Unassembled WGS sequence"/>
</dbReference>